<dbReference type="HOGENOM" id="CLU_212764_0_0_3"/>
<accession>A7MDN8</accession>
<dbReference type="Proteomes" id="UP000002535">
    <property type="component" value="Chromosome"/>
</dbReference>
<reference evidence="2 3" key="1">
    <citation type="journal article" date="2007" name="PLoS Genet.">
        <title>Patterns and implications of gene gain and loss in the evolution of Prochlorococcus.</title>
        <authorList>
            <person name="Kettler G.C."/>
            <person name="Martiny A.C."/>
            <person name="Huang K."/>
            <person name="Zucker J."/>
            <person name="Coleman M.L."/>
            <person name="Rodrigue S."/>
            <person name="Chen F."/>
            <person name="Lapidus A."/>
            <person name="Ferriera S."/>
            <person name="Johnson J."/>
            <person name="Steglich C."/>
            <person name="Church G.M."/>
            <person name="Richardson P."/>
            <person name="Chisholm S.W."/>
        </authorList>
    </citation>
    <scope>NUCLEOTIDE SEQUENCE [LARGE SCALE GENOMIC DNA]</scope>
    <source>
        <strain evidence="2 3">NATL2A</strain>
    </source>
</reference>
<proteinExistence type="predicted"/>
<dbReference type="KEGG" id="pmn:PMN2A_2047"/>
<protein>
    <submittedName>
        <fullName evidence="2">Uncharacterized protein</fullName>
    </submittedName>
</protein>
<dbReference type="AlphaFoldDB" id="A7MDN8"/>
<evidence type="ECO:0000313" key="3">
    <source>
        <dbReference type="Proteomes" id="UP000002535"/>
    </source>
</evidence>
<sequence>MICFLFVLMNKILPLILAFSFTTAPVLAWGEGGCSLSNKNKASQDETIEQVDSSDSSDR</sequence>
<feature type="region of interest" description="Disordered" evidence="1">
    <location>
        <begin position="38"/>
        <end position="59"/>
    </location>
</feature>
<organism evidence="2 3">
    <name type="scientific">Prochlorococcus marinus (strain NATL2A)</name>
    <dbReference type="NCBI Taxonomy" id="59920"/>
    <lineage>
        <taxon>Bacteria</taxon>
        <taxon>Bacillati</taxon>
        <taxon>Cyanobacteriota</taxon>
        <taxon>Cyanophyceae</taxon>
        <taxon>Synechococcales</taxon>
        <taxon>Prochlorococcaceae</taxon>
        <taxon>Prochlorococcus</taxon>
    </lineage>
</organism>
<name>A7MDN8_PROMT</name>
<evidence type="ECO:0000313" key="2">
    <source>
        <dbReference type="EMBL" id="ABU23976.1"/>
    </source>
</evidence>
<evidence type="ECO:0000256" key="1">
    <source>
        <dbReference type="SAM" id="MobiDB-lite"/>
    </source>
</evidence>
<dbReference type="STRING" id="59920.PMN2A_2047"/>
<feature type="compositionally biased region" description="Polar residues" evidence="1">
    <location>
        <begin position="50"/>
        <end position="59"/>
    </location>
</feature>
<dbReference type="EMBL" id="CP000095">
    <property type="protein sequence ID" value="ABU23976.1"/>
    <property type="molecule type" value="Genomic_DNA"/>
</dbReference>
<gene>
    <name evidence="2" type="ordered locus">PMN2A_2047</name>
</gene>
<dbReference type="OrthoDB" id="9877357at2"/>
<keyword evidence="3" id="KW-1185">Reference proteome</keyword>